<evidence type="ECO:0008006" key="3">
    <source>
        <dbReference type="Google" id="ProtNLM"/>
    </source>
</evidence>
<name>A0A7S3XDQ3_9CHLO</name>
<dbReference type="AlphaFoldDB" id="A0A7S3XDQ3"/>
<keyword evidence="1" id="KW-0732">Signal</keyword>
<accession>A0A7S3XDQ3</accession>
<reference evidence="2" key="1">
    <citation type="submission" date="2021-01" db="EMBL/GenBank/DDBJ databases">
        <authorList>
            <person name="Corre E."/>
            <person name="Pelletier E."/>
            <person name="Niang G."/>
            <person name="Scheremetjew M."/>
            <person name="Finn R."/>
            <person name="Kale V."/>
            <person name="Holt S."/>
            <person name="Cochrane G."/>
            <person name="Meng A."/>
            <person name="Brown T."/>
            <person name="Cohen L."/>
        </authorList>
    </citation>
    <scope>NUCLEOTIDE SEQUENCE</scope>
    <source>
        <strain evidence="2">CCMP1897</strain>
    </source>
</reference>
<proteinExistence type="predicted"/>
<dbReference type="EMBL" id="HBIS01001029">
    <property type="protein sequence ID" value="CAE0607073.1"/>
    <property type="molecule type" value="Transcribed_RNA"/>
</dbReference>
<feature type="chain" id="PRO_5031276839" description="Secreted protein" evidence="1">
    <location>
        <begin position="25"/>
        <end position="111"/>
    </location>
</feature>
<feature type="signal peptide" evidence="1">
    <location>
        <begin position="1"/>
        <end position="24"/>
    </location>
</feature>
<gene>
    <name evidence="2" type="ORF">PSAL00342_LOCUS890</name>
</gene>
<evidence type="ECO:0000256" key="1">
    <source>
        <dbReference type="SAM" id="SignalP"/>
    </source>
</evidence>
<sequence length="111" mass="11826">MFSRFLAAFSFLGFLRLAIITTHAGRRDVVARRSCTGAARVDCFSCTDTFIVVVADGSSFAAPPRARSQGYGSEVERCAQCFACTRVAFASARCAMDQGVARGRSTPTTPG</sequence>
<protein>
    <recommendedName>
        <fullName evidence="3">Secreted protein</fullName>
    </recommendedName>
</protein>
<evidence type="ECO:0000313" key="2">
    <source>
        <dbReference type="EMBL" id="CAE0607073.1"/>
    </source>
</evidence>
<organism evidence="2">
    <name type="scientific">Picocystis salinarum</name>
    <dbReference type="NCBI Taxonomy" id="88271"/>
    <lineage>
        <taxon>Eukaryota</taxon>
        <taxon>Viridiplantae</taxon>
        <taxon>Chlorophyta</taxon>
        <taxon>Picocystophyceae</taxon>
        <taxon>Picocystales</taxon>
        <taxon>Picocystaceae</taxon>
        <taxon>Picocystis</taxon>
    </lineage>
</organism>